<dbReference type="AlphaFoldDB" id="E6K9Y0"/>
<organism evidence="1 2">
    <name type="scientific">Segatella buccae ATCC 33574</name>
    <dbReference type="NCBI Taxonomy" id="873513"/>
    <lineage>
        <taxon>Bacteria</taxon>
        <taxon>Pseudomonadati</taxon>
        <taxon>Bacteroidota</taxon>
        <taxon>Bacteroidia</taxon>
        <taxon>Bacteroidales</taxon>
        <taxon>Prevotellaceae</taxon>
        <taxon>Segatella</taxon>
    </lineage>
</organism>
<dbReference type="Proteomes" id="UP000003112">
    <property type="component" value="Unassembled WGS sequence"/>
</dbReference>
<keyword evidence="2" id="KW-1185">Reference proteome</keyword>
<gene>
    <name evidence="1" type="ORF">HMPREF6485_2416</name>
</gene>
<name>E6K9Y0_9BACT</name>
<reference evidence="1 2" key="1">
    <citation type="submission" date="2010-10" db="EMBL/GenBank/DDBJ databases">
        <authorList>
            <person name="Muzny D."/>
            <person name="Qin X."/>
            <person name="Deng J."/>
            <person name="Jiang H."/>
            <person name="Liu Y."/>
            <person name="Qu J."/>
            <person name="Song X.-Z."/>
            <person name="Zhang L."/>
            <person name="Thornton R."/>
            <person name="Coyle M."/>
            <person name="Francisco L."/>
            <person name="Jackson L."/>
            <person name="Javaid M."/>
            <person name="Korchina V."/>
            <person name="Kovar C."/>
            <person name="Mata R."/>
            <person name="Mathew T."/>
            <person name="Ngo R."/>
            <person name="Nguyen L."/>
            <person name="Nguyen N."/>
            <person name="Okwuonu G."/>
            <person name="Ongeri F."/>
            <person name="Pham C."/>
            <person name="Simmons D."/>
            <person name="Wilczek-Boney K."/>
            <person name="Hale W."/>
            <person name="Jakkamsetti A."/>
            <person name="Pham P."/>
            <person name="Ruth R."/>
            <person name="San Lucas F."/>
            <person name="Warren J."/>
            <person name="Zhang J."/>
            <person name="Zhao Z."/>
            <person name="Zhou C."/>
            <person name="Zhu D."/>
            <person name="Lee S."/>
            <person name="Bess C."/>
            <person name="Blankenburg K."/>
            <person name="Forbes L."/>
            <person name="Fu Q."/>
            <person name="Gubbala S."/>
            <person name="Hirani K."/>
            <person name="Jayaseelan J.C."/>
            <person name="Lara F."/>
            <person name="Munidasa M."/>
            <person name="Palculict T."/>
            <person name="Patil S."/>
            <person name="Pu L.-L."/>
            <person name="Saada N."/>
            <person name="Tang L."/>
            <person name="Weissenberger G."/>
            <person name="Zhu Y."/>
            <person name="Hemphill L."/>
            <person name="Shang Y."/>
            <person name="Youmans B."/>
            <person name="Ayvaz T."/>
            <person name="Ross M."/>
            <person name="Santibanez J."/>
            <person name="Aqrawi P."/>
            <person name="Gross S."/>
            <person name="Joshi V."/>
            <person name="Fowler G."/>
            <person name="Nazareth L."/>
            <person name="Reid J."/>
            <person name="Worley K."/>
            <person name="Petrosino J."/>
            <person name="Highlander S."/>
            <person name="Gibbs R."/>
        </authorList>
    </citation>
    <scope>NUCLEOTIDE SEQUENCE [LARGE SCALE GENOMIC DNA]</scope>
    <source>
        <strain evidence="1 2">ATCC 33574</strain>
    </source>
</reference>
<comment type="caution">
    <text evidence="1">The sequence shown here is derived from an EMBL/GenBank/DDBJ whole genome shotgun (WGS) entry which is preliminary data.</text>
</comment>
<evidence type="ECO:0000313" key="1">
    <source>
        <dbReference type="EMBL" id="EFU29548.1"/>
    </source>
</evidence>
<dbReference type="EMBL" id="AEPD01000043">
    <property type="protein sequence ID" value="EFU29548.1"/>
    <property type="molecule type" value="Genomic_DNA"/>
</dbReference>
<protein>
    <submittedName>
        <fullName evidence="1">Uncharacterized protein</fullName>
    </submittedName>
</protein>
<proteinExistence type="predicted"/>
<accession>E6K9Y0</accession>
<sequence>MPLFHDSRISSNVFKEREKARRIVSFPMAKVAINAQMAFGQRDILYG</sequence>
<evidence type="ECO:0000313" key="2">
    <source>
        <dbReference type="Proteomes" id="UP000003112"/>
    </source>
</evidence>
<dbReference type="HOGENOM" id="CLU_3171554_0_0_10"/>